<dbReference type="Gene3D" id="3.20.20.10">
    <property type="entry name" value="Alanine racemase"/>
    <property type="match status" value="1"/>
</dbReference>
<dbReference type="SUPFAM" id="SSF51419">
    <property type="entry name" value="PLP-binding barrel"/>
    <property type="match status" value="1"/>
</dbReference>
<name>A0A1I5MXJ0_9BACT</name>
<organism evidence="6 7">
    <name type="scientific">Hydrogenimonas thermophila</name>
    <dbReference type="NCBI Taxonomy" id="223786"/>
    <lineage>
        <taxon>Bacteria</taxon>
        <taxon>Pseudomonadati</taxon>
        <taxon>Campylobacterota</taxon>
        <taxon>Epsilonproteobacteria</taxon>
        <taxon>Campylobacterales</taxon>
        <taxon>Hydrogenimonadaceae</taxon>
        <taxon>Hydrogenimonas</taxon>
    </lineage>
</organism>
<dbReference type="OrthoDB" id="9804072at2"/>
<gene>
    <name evidence="6" type="ORF">SAMN05216234_10774</name>
</gene>
<dbReference type="AlphaFoldDB" id="A0A1I5MXJ0"/>
<feature type="modified residue" description="N6-(pyridoxal phosphate)lysine" evidence="2 3">
    <location>
        <position position="37"/>
    </location>
</feature>
<reference evidence="6 7" key="1">
    <citation type="submission" date="2016-10" db="EMBL/GenBank/DDBJ databases">
        <authorList>
            <person name="de Groot N.N."/>
        </authorList>
    </citation>
    <scope>NUCLEOTIDE SEQUENCE [LARGE SCALE GENOMIC DNA]</scope>
    <source>
        <strain evidence="6 7">EP1-55-1</strain>
    </source>
</reference>
<dbReference type="PIRSF" id="PIRSF004848">
    <property type="entry name" value="YBL036c_PLPDEIII"/>
    <property type="match status" value="1"/>
</dbReference>
<dbReference type="InterPro" id="IPR011078">
    <property type="entry name" value="PyrdxlP_homeostasis"/>
</dbReference>
<dbReference type="PANTHER" id="PTHR10146:SF14">
    <property type="entry name" value="PYRIDOXAL PHOSPHATE HOMEOSTASIS PROTEIN"/>
    <property type="match status" value="1"/>
</dbReference>
<evidence type="ECO:0000259" key="5">
    <source>
        <dbReference type="Pfam" id="PF01168"/>
    </source>
</evidence>
<comment type="similarity">
    <text evidence="2 4">Belongs to the pyridoxal phosphate-binding protein YggS/PROSC family.</text>
</comment>
<evidence type="ECO:0000256" key="3">
    <source>
        <dbReference type="PIRSR" id="PIRSR004848-1"/>
    </source>
</evidence>
<evidence type="ECO:0000313" key="7">
    <source>
        <dbReference type="Proteomes" id="UP000199227"/>
    </source>
</evidence>
<dbReference type="EMBL" id="FOXB01000007">
    <property type="protein sequence ID" value="SFP14355.1"/>
    <property type="molecule type" value="Genomic_DNA"/>
</dbReference>
<dbReference type="CDD" id="cd00635">
    <property type="entry name" value="PLPDE_III_YBL036c_like"/>
    <property type="match status" value="1"/>
</dbReference>
<comment type="function">
    <text evidence="2">Pyridoxal 5'-phosphate (PLP)-binding protein, which is involved in PLP homeostasis.</text>
</comment>
<dbReference type="PROSITE" id="PS01211">
    <property type="entry name" value="UPF0001"/>
    <property type="match status" value="1"/>
</dbReference>
<evidence type="ECO:0000256" key="2">
    <source>
        <dbReference type="HAMAP-Rule" id="MF_02087"/>
    </source>
</evidence>
<dbReference type="STRING" id="223786.SAMN05216234_10774"/>
<dbReference type="NCBIfam" id="TIGR00044">
    <property type="entry name" value="YggS family pyridoxal phosphate-dependent enzyme"/>
    <property type="match status" value="1"/>
</dbReference>
<dbReference type="FunFam" id="3.20.20.10:FF:000018">
    <property type="entry name" value="Pyridoxal phosphate homeostasis protein"/>
    <property type="match status" value="1"/>
</dbReference>
<comment type="cofactor">
    <cofactor evidence="3">
        <name>pyridoxal 5'-phosphate</name>
        <dbReference type="ChEBI" id="CHEBI:597326"/>
    </cofactor>
</comment>
<keyword evidence="7" id="KW-1185">Reference proteome</keyword>
<evidence type="ECO:0000256" key="4">
    <source>
        <dbReference type="RuleBase" id="RU004514"/>
    </source>
</evidence>
<keyword evidence="1 2" id="KW-0663">Pyridoxal phosphate</keyword>
<dbReference type="HAMAP" id="MF_02087">
    <property type="entry name" value="PLP_homeostasis"/>
    <property type="match status" value="1"/>
</dbReference>
<dbReference type="Pfam" id="PF01168">
    <property type="entry name" value="Ala_racemase_N"/>
    <property type="match status" value="1"/>
</dbReference>
<dbReference type="PANTHER" id="PTHR10146">
    <property type="entry name" value="PROLINE SYNTHETASE CO-TRANSCRIBED BACTERIAL HOMOLOG PROTEIN"/>
    <property type="match status" value="1"/>
</dbReference>
<evidence type="ECO:0000313" key="6">
    <source>
        <dbReference type="EMBL" id="SFP14355.1"/>
    </source>
</evidence>
<dbReference type="InterPro" id="IPR029066">
    <property type="entry name" value="PLP-binding_barrel"/>
</dbReference>
<proteinExistence type="inferred from homology"/>
<dbReference type="GO" id="GO:0030170">
    <property type="term" value="F:pyridoxal phosphate binding"/>
    <property type="evidence" value="ECO:0007669"/>
    <property type="project" value="UniProtKB-UniRule"/>
</dbReference>
<feature type="domain" description="Alanine racemase N-terminal" evidence="5">
    <location>
        <begin position="27"/>
        <end position="224"/>
    </location>
</feature>
<protein>
    <recommendedName>
        <fullName evidence="2">Pyridoxal phosphate homeostasis protein</fullName>
        <shortName evidence="2">PLP homeostasis protein</shortName>
    </recommendedName>
</protein>
<dbReference type="InterPro" id="IPR001608">
    <property type="entry name" value="Ala_racemase_N"/>
</dbReference>
<sequence length="225" mass="25920">MDRSQMQEKLDKLIWRVEEARVRRSEHHIVKIVAVSKYTDIENIRMLYDLGQRAFGENKVQSLQERIEAVDDLPVEWHFIGRLQKNKINHLIRANPFLMQSLDSLELADALQKRLETHNANMECLLQINSAKEETKAGVMPEEAEEIYLKVKESCPNITLRGVMTIGAHVEDQKVIKQSFETTYSIFEKLKKHGADICSMGMSNDFELAIECGSNMVRIGSLIFK</sequence>
<dbReference type="Proteomes" id="UP000199227">
    <property type="component" value="Unassembled WGS sequence"/>
</dbReference>
<accession>A0A1I5MXJ0</accession>
<dbReference type="RefSeq" id="WP_092911434.1">
    <property type="nucleotide sequence ID" value="NZ_FOXB01000007.1"/>
</dbReference>
<evidence type="ECO:0000256" key="1">
    <source>
        <dbReference type="ARBA" id="ARBA00022898"/>
    </source>
</evidence>